<dbReference type="AlphaFoldDB" id="A0A3M9NJ46"/>
<feature type="chain" id="PRO_5018008847" evidence="1">
    <location>
        <begin position="22"/>
        <end position="133"/>
    </location>
</feature>
<dbReference type="Proteomes" id="UP000267223">
    <property type="component" value="Unassembled WGS sequence"/>
</dbReference>
<keyword evidence="1" id="KW-0732">Signal</keyword>
<feature type="signal peptide" evidence="1">
    <location>
        <begin position="1"/>
        <end position="21"/>
    </location>
</feature>
<proteinExistence type="predicted"/>
<evidence type="ECO:0000256" key="1">
    <source>
        <dbReference type="SAM" id="SignalP"/>
    </source>
</evidence>
<evidence type="ECO:0000313" key="3">
    <source>
        <dbReference type="Proteomes" id="UP000267223"/>
    </source>
</evidence>
<keyword evidence="3" id="KW-1185">Reference proteome</keyword>
<name>A0A3M9NJ46_9BACT</name>
<protein>
    <submittedName>
        <fullName evidence="2">Uncharacterized protein</fullName>
    </submittedName>
</protein>
<reference evidence="2 3" key="1">
    <citation type="submission" date="2018-11" db="EMBL/GenBank/DDBJ databases">
        <title>Draft genome sequence of Ferruginibacter sp. BO-59.</title>
        <authorList>
            <person name="Im W.T."/>
        </authorList>
    </citation>
    <scope>NUCLEOTIDE SEQUENCE [LARGE SCALE GENOMIC DNA]</scope>
    <source>
        <strain evidence="2 3">BO-59</strain>
    </source>
</reference>
<sequence length="133" mass="14722">MKQIILGTLLLFCGVTSQLKAQSIPVKQAQQFMQVTTVESVLSGGLGRSKMIVTNPDGSQKESGMENLFSMVGINFKNIGENENKLINTLKFYTENGWKIDHVTSLTLSQTESGNGGIFMTRYLLSKQEELKN</sequence>
<accession>A0A3M9NJ46</accession>
<comment type="caution">
    <text evidence="2">The sequence shown here is derived from an EMBL/GenBank/DDBJ whole genome shotgun (WGS) entry which is preliminary data.</text>
</comment>
<dbReference type="EMBL" id="RJJR01000005">
    <property type="protein sequence ID" value="RNI37347.1"/>
    <property type="molecule type" value="Genomic_DNA"/>
</dbReference>
<evidence type="ECO:0000313" key="2">
    <source>
        <dbReference type="EMBL" id="RNI37347.1"/>
    </source>
</evidence>
<dbReference type="RefSeq" id="WP_123120188.1">
    <property type="nucleotide sequence ID" value="NZ_RJJR01000005.1"/>
</dbReference>
<organism evidence="2 3">
    <name type="scientific">Hanamia caeni</name>
    <dbReference type="NCBI Taxonomy" id="2294116"/>
    <lineage>
        <taxon>Bacteria</taxon>
        <taxon>Pseudomonadati</taxon>
        <taxon>Bacteroidota</taxon>
        <taxon>Chitinophagia</taxon>
        <taxon>Chitinophagales</taxon>
        <taxon>Chitinophagaceae</taxon>
        <taxon>Hanamia</taxon>
    </lineage>
</organism>
<gene>
    <name evidence="2" type="ORF">EFY79_08080</name>
</gene>
<dbReference type="OrthoDB" id="680777at2"/>